<dbReference type="Pfam" id="PF01370">
    <property type="entry name" value="Epimerase"/>
    <property type="match status" value="1"/>
</dbReference>
<reference evidence="2" key="1">
    <citation type="submission" date="2018-05" db="EMBL/GenBank/DDBJ databases">
        <authorList>
            <person name="Lanie J.A."/>
            <person name="Ng W.-L."/>
            <person name="Kazmierczak K.M."/>
            <person name="Andrzejewski T.M."/>
            <person name="Davidsen T.M."/>
            <person name="Wayne K.J."/>
            <person name="Tettelin H."/>
            <person name="Glass J.I."/>
            <person name="Rusch D."/>
            <person name="Podicherti R."/>
            <person name="Tsui H.-C.T."/>
            <person name="Winkler M.E."/>
        </authorList>
    </citation>
    <scope>NUCLEOTIDE SEQUENCE</scope>
</reference>
<proteinExistence type="predicted"/>
<sequence>MTKRKLNVLVTGLNGVVGRALRCTLQKRYNLSALSRSGVNGLPKERVHRADIADFGAIKPAFHNINVVLNLAADGGMSSASGM</sequence>
<name>A0A382YKH3_9ZZZZ</name>
<dbReference type="InterPro" id="IPR036291">
    <property type="entry name" value="NAD(P)-bd_dom_sf"/>
</dbReference>
<organism evidence="2">
    <name type="scientific">marine metagenome</name>
    <dbReference type="NCBI Taxonomy" id="408172"/>
    <lineage>
        <taxon>unclassified sequences</taxon>
        <taxon>metagenomes</taxon>
        <taxon>ecological metagenomes</taxon>
    </lineage>
</organism>
<gene>
    <name evidence="2" type="ORF">METZ01_LOCUS436650</name>
</gene>
<dbReference type="SUPFAM" id="SSF51735">
    <property type="entry name" value="NAD(P)-binding Rossmann-fold domains"/>
    <property type="match status" value="1"/>
</dbReference>
<dbReference type="Gene3D" id="3.40.50.720">
    <property type="entry name" value="NAD(P)-binding Rossmann-like Domain"/>
    <property type="match status" value="1"/>
</dbReference>
<dbReference type="InterPro" id="IPR001509">
    <property type="entry name" value="Epimerase_deHydtase"/>
</dbReference>
<dbReference type="EMBL" id="UINC01176594">
    <property type="protein sequence ID" value="SVD83796.1"/>
    <property type="molecule type" value="Genomic_DNA"/>
</dbReference>
<accession>A0A382YKH3</accession>
<feature type="non-terminal residue" evidence="2">
    <location>
        <position position="83"/>
    </location>
</feature>
<evidence type="ECO:0000313" key="2">
    <source>
        <dbReference type="EMBL" id="SVD83796.1"/>
    </source>
</evidence>
<feature type="domain" description="NAD-dependent epimerase/dehydratase" evidence="1">
    <location>
        <begin position="8"/>
        <end position="77"/>
    </location>
</feature>
<protein>
    <recommendedName>
        <fullName evidence="1">NAD-dependent epimerase/dehydratase domain-containing protein</fullName>
    </recommendedName>
</protein>
<evidence type="ECO:0000259" key="1">
    <source>
        <dbReference type="Pfam" id="PF01370"/>
    </source>
</evidence>
<dbReference type="AlphaFoldDB" id="A0A382YKH3"/>